<protein>
    <submittedName>
        <fullName evidence="3">Membrane protein</fullName>
    </submittedName>
</protein>
<dbReference type="AlphaFoldDB" id="A0A0J5KCE5"/>
<dbReference type="NCBIfam" id="TIGR03349">
    <property type="entry name" value="IV_VI_DotU"/>
    <property type="match status" value="1"/>
</dbReference>
<dbReference type="EMBL" id="LDZF01000067">
    <property type="protein sequence ID" value="KMK04130.1"/>
    <property type="molecule type" value="Genomic_DNA"/>
</dbReference>
<dbReference type="NCBIfam" id="NF038239">
    <property type="entry name" value="T6SS_TssL_short"/>
    <property type="match status" value="1"/>
</dbReference>
<organism evidence="3 4">
    <name type="scientific">Pluralibacter gergoviae</name>
    <name type="common">Enterobacter gergoviae</name>
    <dbReference type="NCBI Taxonomy" id="61647"/>
    <lineage>
        <taxon>Bacteria</taxon>
        <taxon>Pseudomonadati</taxon>
        <taxon>Pseudomonadota</taxon>
        <taxon>Gammaproteobacteria</taxon>
        <taxon>Enterobacterales</taxon>
        <taxon>Enterobacteriaceae</taxon>
        <taxon>Pluralibacter</taxon>
    </lineage>
</organism>
<dbReference type="InterPro" id="IPR038522">
    <property type="entry name" value="T4/T6SS_DotU_sf"/>
</dbReference>
<keyword evidence="1" id="KW-0472">Membrane</keyword>
<feature type="domain" description="Type IV / VI secretion system DotU" evidence="2">
    <location>
        <begin position="8"/>
        <end position="217"/>
    </location>
</feature>
<dbReference type="PANTHER" id="PTHR38033">
    <property type="entry name" value="MEMBRANE PROTEIN-RELATED"/>
    <property type="match status" value="1"/>
</dbReference>
<evidence type="ECO:0000313" key="3">
    <source>
        <dbReference type="EMBL" id="KMK04130.1"/>
    </source>
</evidence>
<dbReference type="PATRIC" id="fig|61647.15.peg.4939"/>
<keyword evidence="1" id="KW-1133">Transmembrane helix</keyword>
<proteinExistence type="predicted"/>
<evidence type="ECO:0000259" key="2">
    <source>
        <dbReference type="Pfam" id="PF09850"/>
    </source>
</evidence>
<keyword evidence="4" id="KW-1185">Reference proteome</keyword>
<name>A0A0J5KCE5_PLUGE</name>
<dbReference type="RefSeq" id="WP_048281199.1">
    <property type="nucleotide sequence ID" value="NZ_LDZF01000067.1"/>
</dbReference>
<accession>A0A0J5KCE5</accession>
<evidence type="ECO:0000256" key="1">
    <source>
        <dbReference type="SAM" id="Phobius"/>
    </source>
</evidence>
<dbReference type="Pfam" id="PF09850">
    <property type="entry name" value="DotU"/>
    <property type="match status" value="1"/>
</dbReference>
<keyword evidence="1" id="KW-0812">Transmembrane</keyword>
<dbReference type="Proteomes" id="UP000036196">
    <property type="component" value="Unassembled WGS sequence"/>
</dbReference>
<dbReference type="Gene3D" id="1.25.40.590">
    <property type="entry name" value="Type IV / VI secretion system, DotU"/>
    <property type="match status" value="1"/>
</dbReference>
<reference evidence="3 4" key="1">
    <citation type="submission" date="2015-05" db="EMBL/GenBank/DDBJ databases">
        <title>Genome sequences of Pluralibacter gergoviae.</title>
        <authorList>
            <person name="Greninger A.L."/>
            <person name="Miller S."/>
        </authorList>
    </citation>
    <scope>NUCLEOTIDE SEQUENCE [LARGE SCALE GENOMIC DNA]</scope>
    <source>
        <strain evidence="3 4">JS81F13</strain>
    </source>
</reference>
<gene>
    <name evidence="3" type="ORF">ABW06_25715</name>
</gene>
<feature type="transmembrane region" description="Helical" evidence="1">
    <location>
        <begin position="197"/>
        <end position="215"/>
    </location>
</feature>
<dbReference type="PANTHER" id="PTHR38033:SF1">
    <property type="entry name" value="DOTU FAMILY TYPE IV_VI SECRETION SYSTEM PROTEIN"/>
    <property type="match status" value="1"/>
</dbReference>
<sequence>MRKEIDIDELMAETWLTVTMLKHGGVTPDGGELYGRCCRQVEAVRKALAEAGYDETSIAHISYAQCALLDETVMSRRPPVPDDGTDDVTRQPDIGQSAWRQAPLQARYFGSLRAGEALWDRIAETLKQPAPVQAVLTCYHRVIALGFQGLYGLDPVSQRQRDEVMNALAERVPAPDAGLSLMVHRTGKRRYSLMRSVWFWVICALVITGVVWWGGHLWLRSLLATQIPELPR</sequence>
<evidence type="ECO:0000313" key="4">
    <source>
        <dbReference type="Proteomes" id="UP000036196"/>
    </source>
</evidence>
<dbReference type="InterPro" id="IPR017732">
    <property type="entry name" value="T4/T6SS_DotU"/>
</dbReference>
<comment type="caution">
    <text evidence="3">The sequence shown here is derived from an EMBL/GenBank/DDBJ whole genome shotgun (WGS) entry which is preliminary data.</text>
</comment>